<evidence type="ECO:0000256" key="2">
    <source>
        <dbReference type="ARBA" id="ARBA00009941"/>
    </source>
</evidence>
<dbReference type="EC" id="3.4.22.34" evidence="3"/>
<dbReference type="GO" id="GO:0004197">
    <property type="term" value="F:cysteine-type endopeptidase activity"/>
    <property type="evidence" value="ECO:0007669"/>
    <property type="project" value="UniProtKB-EC"/>
</dbReference>
<evidence type="ECO:0000256" key="7">
    <source>
        <dbReference type="ARBA" id="ARBA00022807"/>
    </source>
</evidence>
<evidence type="ECO:0000259" key="10">
    <source>
        <dbReference type="Pfam" id="PF20985"/>
    </source>
</evidence>
<dbReference type="InParanoid" id="A0A078A349"/>
<proteinExistence type="inferred from homology"/>
<dbReference type="Proteomes" id="UP000039865">
    <property type="component" value="Unassembled WGS sequence"/>
</dbReference>
<feature type="active site" evidence="8">
    <location>
        <position position="147"/>
    </location>
</feature>
<sequence>MFRSSTISSTLLFLGTALLGLTMTKDSDHWAVLVTGSKGFTNYRHSADVCHAYHIMKNNGIPEEQIILMSYNDAVNAKENPIPGKLYNKPNGTDVYDGCKIDYEGDACNSKNFINVLKGNSSGIVGGNGKVLKSNENSKVFVYFVDHGAPGFIYFPDIENDKLYGDVINATLYEMYTTKMYKELVIYMEACYSGSLFEGILPESWNIYVMTAANPHEPSRAAYCHPQDYVGDIHMKTCLGDVFSVSWMEQLESVDVKALSLDEQFQIVKNNAIKARSSHVQQYGQIKVVGVQPVSNFVGVSDLPAPEQSLSFLEQVNFRTFKRTLKTSSIQYPTDEQIQKQFISTISAHDVHLHHLYTVLQLEGGPKISLDLGSDISDRMRTDHVFKQFNPMLVGVSKRLTQGDDGPTGTLPRNFDCLRKLVRAYESACGVLREYALKYVHLMVEACENLPSNDPLGDSFAQQLQNACEH</sequence>
<comment type="catalytic activity">
    <reaction evidence="1">
        <text>Hydrolysis of proteins and small molecule substrates at -Asn-|-Xaa- bonds.</text>
        <dbReference type="EC" id="3.4.22.34"/>
    </reaction>
</comment>
<protein>
    <recommendedName>
        <fullName evidence="3">legumain</fullName>
        <ecNumber evidence="3">3.4.22.34</ecNumber>
    </recommendedName>
</protein>
<evidence type="ECO:0000256" key="6">
    <source>
        <dbReference type="ARBA" id="ARBA00022801"/>
    </source>
</evidence>
<organism evidence="11 12">
    <name type="scientific">Stylonychia lemnae</name>
    <name type="common">Ciliate</name>
    <dbReference type="NCBI Taxonomy" id="5949"/>
    <lineage>
        <taxon>Eukaryota</taxon>
        <taxon>Sar</taxon>
        <taxon>Alveolata</taxon>
        <taxon>Ciliophora</taxon>
        <taxon>Intramacronucleata</taxon>
        <taxon>Spirotrichea</taxon>
        <taxon>Stichotrichia</taxon>
        <taxon>Sporadotrichida</taxon>
        <taxon>Oxytrichidae</taxon>
        <taxon>Stylonychinae</taxon>
        <taxon>Stylonychia</taxon>
    </lineage>
</organism>
<feature type="active site" description="Nucleophile" evidence="8">
    <location>
        <position position="191"/>
    </location>
</feature>
<evidence type="ECO:0000256" key="5">
    <source>
        <dbReference type="ARBA" id="ARBA00022729"/>
    </source>
</evidence>
<dbReference type="InterPro" id="IPR048501">
    <property type="entry name" value="Legum_prodom"/>
</dbReference>
<dbReference type="FunFam" id="3.40.50.1460:FF:000006">
    <property type="entry name" value="Legumain"/>
    <property type="match status" value="1"/>
</dbReference>
<keyword evidence="4" id="KW-0645">Protease</keyword>
<accession>A0A078A349</accession>
<name>A0A078A349_STYLE</name>
<dbReference type="GO" id="GO:0005773">
    <property type="term" value="C:vacuole"/>
    <property type="evidence" value="ECO:0007669"/>
    <property type="project" value="GOC"/>
</dbReference>
<dbReference type="Gene3D" id="3.40.50.1460">
    <property type="match status" value="1"/>
</dbReference>
<gene>
    <name evidence="11" type="primary">Contig13220.g14105</name>
    <name evidence="11" type="ORF">STYLEM_5664</name>
</gene>
<evidence type="ECO:0000256" key="8">
    <source>
        <dbReference type="PIRSR" id="PIRSR019663-1"/>
    </source>
</evidence>
<evidence type="ECO:0000313" key="11">
    <source>
        <dbReference type="EMBL" id="CDW76703.1"/>
    </source>
</evidence>
<dbReference type="InterPro" id="IPR046427">
    <property type="entry name" value="Legumain_prodom_sf"/>
</dbReference>
<dbReference type="OrthoDB" id="416370at2759"/>
<keyword evidence="6" id="KW-0378">Hydrolase</keyword>
<dbReference type="OMA" id="TNEQMAD"/>
<evidence type="ECO:0000256" key="3">
    <source>
        <dbReference type="ARBA" id="ARBA00012628"/>
    </source>
</evidence>
<feature type="chain" id="PRO_5001729145" description="legumain" evidence="9">
    <location>
        <begin position="25"/>
        <end position="470"/>
    </location>
</feature>
<dbReference type="PANTHER" id="PTHR12000:SF42">
    <property type="entry name" value="LEGUMAIN"/>
    <property type="match status" value="1"/>
</dbReference>
<keyword evidence="5 9" id="KW-0732">Signal</keyword>
<dbReference type="GO" id="GO:0006624">
    <property type="term" value="P:vacuolar protein processing"/>
    <property type="evidence" value="ECO:0007669"/>
    <property type="project" value="TreeGrafter"/>
</dbReference>
<reference evidence="11 12" key="1">
    <citation type="submission" date="2014-06" db="EMBL/GenBank/DDBJ databases">
        <authorList>
            <person name="Swart Estienne"/>
        </authorList>
    </citation>
    <scope>NUCLEOTIDE SEQUENCE [LARGE SCALE GENOMIC DNA]</scope>
    <source>
        <strain evidence="11 12">130c</strain>
    </source>
</reference>
<evidence type="ECO:0000256" key="1">
    <source>
        <dbReference type="ARBA" id="ARBA00000810"/>
    </source>
</evidence>
<dbReference type="GO" id="GO:0051603">
    <property type="term" value="P:proteolysis involved in protein catabolic process"/>
    <property type="evidence" value="ECO:0007669"/>
    <property type="project" value="TreeGrafter"/>
</dbReference>
<dbReference type="PANTHER" id="PTHR12000">
    <property type="entry name" value="HEMOGLOBINASE FAMILY MEMBER"/>
    <property type="match status" value="1"/>
</dbReference>
<dbReference type="PIRSF" id="PIRSF019663">
    <property type="entry name" value="Legumain"/>
    <property type="match status" value="1"/>
</dbReference>
<dbReference type="Pfam" id="PF20985">
    <property type="entry name" value="Legum_prodom"/>
    <property type="match status" value="1"/>
</dbReference>
<evidence type="ECO:0000256" key="4">
    <source>
        <dbReference type="ARBA" id="ARBA00022670"/>
    </source>
</evidence>
<keyword evidence="12" id="KW-1185">Reference proteome</keyword>
<dbReference type="InterPro" id="IPR001096">
    <property type="entry name" value="Peptidase_C13"/>
</dbReference>
<comment type="similarity">
    <text evidence="2">Belongs to the peptidase C13 family.</text>
</comment>
<feature type="signal peptide" evidence="9">
    <location>
        <begin position="1"/>
        <end position="24"/>
    </location>
</feature>
<feature type="domain" description="Legumain prodomain" evidence="10">
    <location>
        <begin position="375"/>
        <end position="456"/>
    </location>
</feature>
<dbReference type="Gene3D" id="1.10.132.130">
    <property type="match status" value="1"/>
</dbReference>
<evidence type="ECO:0000313" key="12">
    <source>
        <dbReference type="Proteomes" id="UP000039865"/>
    </source>
</evidence>
<dbReference type="AlphaFoldDB" id="A0A078A349"/>
<dbReference type="Pfam" id="PF01650">
    <property type="entry name" value="Peptidase_C13"/>
    <property type="match status" value="1"/>
</dbReference>
<dbReference type="PRINTS" id="PR00776">
    <property type="entry name" value="HEMOGLOBNASE"/>
</dbReference>
<dbReference type="EMBL" id="CCKQ01005460">
    <property type="protein sequence ID" value="CDW76703.1"/>
    <property type="molecule type" value="Genomic_DNA"/>
</dbReference>
<evidence type="ECO:0000256" key="9">
    <source>
        <dbReference type="SAM" id="SignalP"/>
    </source>
</evidence>
<keyword evidence="7" id="KW-0788">Thiol protease</keyword>